<sequence length="65" mass="6988">MIEFAVQDMTCGHCASRITKAINDVDSGAKVDVRIEQRKVLIDSKVGIATLAEAIREAGYTPLPA</sequence>
<dbReference type="EMBL" id="JBHSMT010000014">
    <property type="protein sequence ID" value="MFC5474524.1"/>
    <property type="molecule type" value="Genomic_DNA"/>
</dbReference>
<dbReference type="Pfam" id="PF00403">
    <property type="entry name" value="HMA"/>
    <property type="match status" value="1"/>
</dbReference>
<organism evidence="2 3">
    <name type="scientific">Paraherbaspirillum soli</name>
    <dbReference type="NCBI Taxonomy" id="631222"/>
    <lineage>
        <taxon>Bacteria</taxon>
        <taxon>Pseudomonadati</taxon>
        <taxon>Pseudomonadota</taxon>
        <taxon>Betaproteobacteria</taxon>
        <taxon>Burkholderiales</taxon>
        <taxon>Oxalobacteraceae</taxon>
        <taxon>Paraherbaspirillum</taxon>
    </lineage>
</organism>
<evidence type="ECO:0000313" key="3">
    <source>
        <dbReference type="Proteomes" id="UP001596045"/>
    </source>
</evidence>
<dbReference type="CDD" id="cd00371">
    <property type="entry name" value="HMA"/>
    <property type="match status" value="1"/>
</dbReference>
<accession>A0ABW0M8I7</accession>
<keyword evidence="3" id="KW-1185">Reference proteome</keyword>
<dbReference type="SUPFAM" id="SSF55008">
    <property type="entry name" value="HMA, heavy metal-associated domain"/>
    <property type="match status" value="1"/>
</dbReference>
<dbReference type="InterPro" id="IPR006121">
    <property type="entry name" value="HMA_dom"/>
</dbReference>
<evidence type="ECO:0000259" key="1">
    <source>
        <dbReference type="PROSITE" id="PS50846"/>
    </source>
</evidence>
<dbReference type="Gene3D" id="3.30.70.100">
    <property type="match status" value="1"/>
</dbReference>
<dbReference type="PROSITE" id="PS50846">
    <property type="entry name" value="HMA_2"/>
    <property type="match status" value="1"/>
</dbReference>
<proteinExistence type="predicted"/>
<dbReference type="InterPro" id="IPR036163">
    <property type="entry name" value="HMA_dom_sf"/>
</dbReference>
<dbReference type="Proteomes" id="UP001596045">
    <property type="component" value="Unassembled WGS sequence"/>
</dbReference>
<gene>
    <name evidence="2" type="ORF">ACFPM8_11210</name>
</gene>
<reference evidence="3" key="1">
    <citation type="journal article" date="2019" name="Int. J. Syst. Evol. Microbiol.">
        <title>The Global Catalogue of Microorganisms (GCM) 10K type strain sequencing project: providing services to taxonomists for standard genome sequencing and annotation.</title>
        <authorList>
            <consortium name="The Broad Institute Genomics Platform"/>
            <consortium name="The Broad Institute Genome Sequencing Center for Infectious Disease"/>
            <person name="Wu L."/>
            <person name="Ma J."/>
        </authorList>
    </citation>
    <scope>NUCLEOTIDE SEQUENCE [LARGE SCALE GENOMIC DNA]</scope>
    <source>
        <strain evidence="3">JCM 17066</strain>
    </source>
</reference>
<evidence type="ECO:0000313" key="2">
    <source>
        <dbReference type="EMBL" id="MFC5474524.1"/>
    </source>
</evidence>
<name>A0ABW0M8I7_9BURK</name>
<feature type="domain" description="HMA" evidence="1">
    <location>
        <begin position="1"/>
        <end position="63"/>
    </location>
</feature>
<dbReference type="RefSeq" id="WP_378997627.1">
    <property type="nucleotide sequence ID" value="NZ_JBHSMT010000014.1"/>
</dbReference>
<comment type="caution">
    <text evidence="2">The sequence shown here is derived from an EMBL/GenBank/DDBJ whole genome shotgun (WGS) entry which is preliminary data.</text>
</comment>
<protein>
    <submittedName>
        <fullName evidence="2">Heavy-metal-associated domain-containing protein</fullName>
    </submittedName>
</protein>